<evidence type="ECO:0000313" key="1">
    <source>
        <dbReference type="EMBL" id="SVE11367.1"/>
    </source>
</evidence>
<protein>
    <submittedName>
        <fullName evidence="1">Uncharacterized protein</fullName>
    </submittedName>
</protein>
<proteinExistence type="predicted"/>
<accession>A0A383AU61</accession>
<name>A0A383AU61_9ZZZZ</name>
<reference evidence="1" key="1">
    <citation type="submission" date="2018-05" db="EMBL/GenBank/DDBJ databases">
        <authorList>
            <person name="Lanie J.A."/>
            <person name="Ng W.-L."/>
            <person name="Kazmierczak K.M."/>
            <person name="Andrzejewski T.M."/>
            <person name="Davidsen T.M."/>
            <person name="Wayne K.J."/>
            <person name="Tettelin H."/>
            <person name="Glass J.I."/>
            <person name="Rusch D."/>
            <person name="Podicherti R."/>
            <person name="Tsui H.-C.T."/>
            <person name="Winkler M.E."/>
        </authorList>
    </citation>
    <scope>NUCLEOTIDE SEQUENCE</scope>
</reference>
<sequence length="44" mass="5087">MSRRSSEFHYAGIDRVLNLINNQIYNLGSLLYQRVILAGYLQDA</sequence>
<organism evidence="1">
    <name type="scientific">marine metagenome</name>
    <dbReference type="NCBI Taxonomy" id="408172"/>
    <lineage>
        <taxon>unclassified sequences</taxon>
        <taxon>metagenomes</taxon>
        <taxon>ecological metagenomes</taxon>
    </lineage>
</organism>
<dbReference type="AlphaFoldDB" id="A0A383AU61"/>
<gene>
    <name evidence="1" type="ORF">METZ01_LOCUS464221</name>
</gene>
<dbReference type="EMBL" id="UINC01194998">
    <property type="protein sequence ID" value="SVE11367.1"/>
    <property type="molecule type" value="Genomic_DNA"/>
</dbReference>